<keyword evidence="1" id="KW-0472">Membrane</keyword>
<reference evidence="2 3" key="1">
    <citation type="submission" date="2015-01" db="EMBL/GenBank/DDBJ databases">
        <title>Evolution of Trichinella species and genotypes.</title>
        <authorList>
            <person name="Korhonen P.K."/>
            <person name="Edoardo P."/>
            <person name="Giuseppe L.R."/>
            <person name="Gasser R.B."/>
        </authorList>
    </citation>
    <scope>NUCLEOTIDE SEQUENCE [LARGE SCALE GENOMIC DNA]</scope>
    <source>
        <strain evidence="2">ISS470</strain>
    </source>
</reference>
<sequence length="103" mass="11445">MSQEFETLKTFQLPFLFKYCTADAICKQNLILRLMLVELPPLAYFITIIGISANTVIPNGLMMYGQSSCCNIRCSVYIISTVSTSAISFGHFNAASMNFPLSK</sequence>
<evidence type="ECO:0000313" key="3">
    <source>
        <dbReference type="Proteomes" id="UP000054995"/>
    </source>
</evidence>
<dbReference type="AlphaFoldDB" id="A0A0V1EPA8"/>
<dbReference type="EMBL" id="JYDT01000934">
    <property type="protein sequence ID" value="KRY75591.1"/>
    <property type="molecule type" value="Genomic_DNA"/>
</dbReference>
<feature type="transmembrane region" description="Helical" evidence="1">
    <location>
        <begin position="42"/>
        <end position="62"/>
    </location>
</feature>
<dbReference type="Proteomes" id="UP000054995">
    <property type="component" value="Unassembled WGS sequence"/>
</dbReference>
<feature type="transmembrane region" description="Helical" evidence="1">
    <location>
        <begin position="74"/>
        <end position="94"/>
    </location>
</feature>
<keyword evidence="1" id="KW-0812">Transmembrane</keyword>
<gene>
    <name evidence="2" type="ORF">T4D_10203</name>
</gene>
<evidence type="ECO:0000313" key="2">
    <source>
        <dbReference type="EMBL" id="KRY75591.1"/>
    </source>
</evidence>
<organism evidence="2 3">
    <name type="scientific">Trichinella pseudospiralis</name>
    <name type="common">Parasitic roundworm</name>
    <dbReference type="NCBI Taxonomy" id="6337"/>
    <lineage>
        <taxon>Eukaryota</taxon>
        <taxon>Metazoa</taxon>
        <taxon>Ecdysozoa</taxon>
        <taxon>Nematoda</taxon>
        <taxon>Enoplea</taxon>
        <taxon>Dorylaimia</taxon>
        <taxon>Trichinellida</taxon>
        <taxon>Trichinellidae</taxon>
        <taxon>Trichinella</taxon>
    </lineage>
</organism>
<keyword evidence="1" id="KW-1133">Transmembrane helix</keyword>
<evidence type="ECO:0000256" key="1">
    <source>
        <dbReference type="SAM" id="Phobius"/>
    </source>
</evidence>
<accession>A0A0V1EPA8</accession>
<protein>
    <submittedName>
        <fullName evidence="2">Uncharacterized protein</fullName>
    </submittedName>
</protein>
<keyword evidence="3" id="KW-1185">Reference proteome</keyword>
<proteinExistence type="predicted"/>
<comment type="caution">
    <text evidence="2">The sequence shown here is derived from an EMBL/GenBank/DDBJ whole genome shotgun (WGS) entry which is preliminary data.</text>
</comment>
<name>A0A0V1EPA8_TRIPS</name>